<evidence type="ECO:0000313" key="2">
    <source>
        <dbReference type="EMBL" id="EME78518.1"/>
    </source>
</evidence>
<dbReference type="RefSeq" id="XP_007930881.1">
    <property type="nucleotide sequence ID" value="XM_007932690.1"/>
</dbReference>
<name>M3AN11_PSEFD</name>
<dbReference type="OrthoDB" id="3864188at2759"/>
<evidence type="ECO:0000256" key="1">
    <source>
        <dbReference type="SAM" id="MobiDB-lite"/>
    </source>
</evidence>
<dbReference type="VEuPathDB" id="FungiDB:MYCFIDRAFT_199707"/>
<sequence length="297" mass="32048">MADLALSNRLIAAIAILNRQEEASRAELTASTQRLQAADEAREAAEVAFRQAAAAHVQVQADHKEVEAKYAPMIADAHTERQVLGSYLLVDAGDRNDESIEETLQKYEQQGPTTGAPAGEEVAAPKSTGTALPTGNPADSQPNASTQQPPPIAFRNGQKLSHRDHLKYCPVIVFNQDSNDWVELRCSECGTNISVAQKCHLGGAVGFVKHLSRTHKILGLKAEDAMNRCKYRVVPDDEVQRILDAGTAGAQHVPQIGAREADEVPKAFMITCVIPNPGRELNIEDIATTCAKRISSA</sequence>
<accession>M3AN11</accession>
<proteinExistence type="predicted"/>
<reference evidence="2 3" key="1">
    <citation type="journal article" date="2012" name="PLoS Pathog.">
        <title>Diverse lifestyles and strategies of plant pathogenesis encoded in the genomes of eighteen Dothideomycetes fungi.</title>
        <authorList>
            <person name="Ohm R.A."/>
            <person name="Feau N."/>
            <person name="Henrissat B."/>
            <person name="Schoch C.L."/>
            <person name="Horwitz B.A."/>
            <person name="Barry K.W."/>
            <person name="Condon B.J."/>
            <person name="Copeland A.C."/>
            <person name="Dhillon B."/>
            <person name="Glaser F."/>
            <person name="Hesse C.N."/>
            <person name="Kosti I."/>
            <person name="LaButti K."/>
            <person name="Lindquist E.A."/>
            <person name="Lucas S."/>
            <person name="Salamov A.A."/>
            <person name="Bradshaw R.E."/>
            <person name="Ciuffetti L."/>
            <person name="Hamelin R.C."/>
            <person name="Kema G.H.J."/>
            <person name="Lawrence C."/>
            <person name="Scott J.A."/>
            <person name="Spatafora J.W."/>
            <person name="Turgeon B.G."/>
            <person name="de Wit P.J.G.M."/>
            <person name="Zhong S."/>
            <person name="Goodwin S.B."/>
            <person name="Grigoriev I.V."/>
        </authorList>
    </citation>
    <scope>NUCLEOTIDE SEQUENCE [LARGE SCALE GENOMIC DNA]</scope>
    <source>
        <strain evidence="2 3">CIRAD86</strain>
    </source>
</reference>
<keyword evidence="3" id="KW-1185">Reference proteome</keyword>
<dbReference type="eggNOG" id="ENOG502RWB3">
    <property type="taxonomic scope" value="Eukaryota"/>
</dbReference>
<evidence type="ECO:0000313" key="3">
    <source>
        <dbReference type="Proteomes" id="UP000016932"/>
    </source>
</evidence>
<dbReference type="HOGENOM" id="CLU_937275_0_0_1"/>
<dbReference type="GeneID" id="19335820"/>
<dbReference type="AlphaFoldDB" id="M3AN11"/>
<protein>
    <submittedName>
        <fullName evidence="2">Uncharacterized protein</fullName>
    </submittedName>
</protein>
<dbReference type="Proteomes" id="UP000016932">
    <property type="component" value="Unassembled WGS sequence"/>
</dbReference>
<feature type="compositionally biased region" description="Polar residues" evidence="1">
    <location>
        <begin position="127"/>
        <end position="147"/>
    </location>
</feature>
<gene>
    <name evidence="2" type="ORF">MYCFIDRAFT_199707</name>
</gene>
<dbReference type="KEGG" id="pfj:MYCFIDRAFT_199707"/>
<organism evidence="2 3">
    <name type="scientific">Pseudocercospora fijiensis (strain CIRAD86)</name>
    <name type="common">Black leaf streak disease fungus</name>
    <name type="synonym">Mycosphaerella fijiensis</name>
    <dbReference type="NCBI Taxonomy" id="383855"/>
    <lineage>
        <taxon>Eukaryota</taxon>
        <taxon>Fungi</taxon>
        <taxon>Dikarya</taxon>
        <taxon>Ascomycota</taxon>
        <taxon>Pezizomycotina</taxon>
        <taxon>Dothideomycetes</taxon>
        <taxon>Dothideomycetidae</taxon>
        <taxon>Mycosphaerellales</taxon>
        <taxon>Mycosphaerellaceae</taxon>
        <taxon>Pseudocercospora</taxon>
    </lineage>
</organism>
<dbReference type="EMBL" id="KB446563">
    <property type="protein sequence ID" value="EME78518.1"/>
    <property type="molecule type" value="Genomic_DNA"/>
</dbReference>
<feature type="region of interest" description="Disordered" evidence="1">
    <location>
        <begin position="110"/>
        <end position="156"/>
    </location>
</feature>